<keyword evidence="1" id="KW-0406">Ion transport</keyword>
<keyword evidence="1" id="KW-1071">Ligand-gated ion channel</keyword>
<dbReference type="InterPro" id="IPR018490">
    <property type="entry name" value="cNMP-bd_dom_sf"/>
</dbReference>
<protein>
    <recommendedName>
        <fullName evidence="3">Cyclic nucleotide-binding domain-containing protein</fullName>
    </recommendedName>
</protein>
<keyword evidence="2" id="KW-0407">Ion channel</keyword>
<dbReference type="InterPro" id="IPR014710">
    <property type="entry name" value="RmlC-like_jellyroll"/>
</dbReference>
<dbReference type="PANTHER" id="PTHR45651:SF52">
    <property type="entry name" value="CYCLIC NUCLEOTIDE-GATED ION CHANNEL 5-RELATED"/>
    <property type="match status" value="1"/>
</dbReference>
<dbReference type="CDD" id="cd00038">
    <property type="entry name" value="CAP_ED"/>
    <property type="match status" value="1"/>
</dbReference>
<dbReference type="SUPFAM" id="SSF51206">
    <property type="entry name" value="cAMP-binding domain-like"/>
    <property type="match status" value="1"/>
</dbReference>
<evidence type="ECO:0000313" key="4">
    <source>
        <dbReference type="EMBL" id="CAH1427523.1"/>
    </source>
</evidence>
<dbReference type="GO" id="GO:0034220">
    <property type="term" value="P:monoatomic ion transmembrane transport"/>
    <property type="evidence" value="ECO:0007669"/>
    <property type="project" value="UniProtKB-KW"/>
</dbReference>
<dbReference type="PROSITE" id="PS50042">
    <property type="entry name" value="CNMP_BINDING_3"/>
    <property type="match status" value="1"/>
</dbReference>
<proteinExistence type="predicted"/>
<dbReference type="InterPro" id="IPR000595">
    <property type="entry name" value="cNMP-bd_dom"/>
</dbReference>
<dbReference type="Gene3D" id="2.60.120.10">
    <property type="entry name" value="Jelly Rolls"/>
    <property type="match status" value="1"/>
</dbReference>
<dbReference type="EMBL" id="CAKMRJ010002223">
    <property type="protein sequence ID" value="CAH1427523.1"/>
    <property type="molecule type" value="Genomic_DNA"/>
</dbReference>
<dbReference type="Proteomes" id="UP001157418">
    <property type="component" value="Unassembled WGS sequence"/>
</dbReference>
<dbReference type="Gene3D" id="1.10.510.10">
    <property type="entry name" value="Transferase(Phosphotransferase) domain 1"/>
    <property type="match status" value="1"/>
</dbReference>
<organism evidence="4 5">
    <name type="scientific">Lactuca virosa</name>
    <dbReference type="NCBI Taxonomy" id="75947"/>
    <lineage>
        <taxon>Eukaryota</taxon>
        <taxon>Viridiplantae</taxon>
        <taxon>Streptophyta</taxon>
        <taxon>Embryophyta</taxon>
        <taxon>Tracheophyta</taxon>
        <taxon>Spermatophyta</taxon>
        <taxon>Magnoliopsida</taxon>
        <taxon>eudicotyledons</taxon>
        <taxon>Gunneridae</taxon>
        <taxon>Pentapetalae</taxon>
        <taxon>asterids</taxon>
        <taxon>campanulids</taxon>
        <taxon>Asterales</taxon>
        <taxon>Asteraceae</taxon>
        <taxon>Cichorioideae</taxon>
        <taxon>Cichorieae</taxon>
        <taxon>Lactucinae</taxon>
        <taxon>Lactuca</taxon>
    </lineage>
</organism>
<keyword evidence="1" id="KW-0813">Transport</keyword>
<evidence type="ECO:0000313" key="5">
    <source>
        <dbReference type="Proteomes" id="UP001157418"/>
    </source>
</evidence>
<keyword evidence="5" id="KW-1185">Reference proteome</keyword>
<sequence length="195" mass="23392">MVRKHYKKNNLTKIIWTSINHEIHPVCLEVFSTIAYQCLKSNNGKRPIMNEVVTQLEIALEYQLSTASVSTHRHQGKPQPTFQKLKEKFNITEQLRRLKPRPLNENLVLNVPKDLRRHICFYFVKKVPFFKSMNDRFLDDICERLKPHLFKRNTFIIREGDPVYALLFIVQGRIQKKNHRLVDGKISRRRRLFRR</sequence>
<dbReference type="GO" id="GO:0016020">
    <property type="term" value="C:membrane"/>
    <property type="evidence" value="ECO:0007669"/>
    <property type="project" value="UniProtKB-SubCell"/>
</dbReference>
<feature type="domain" description="Cyclic nucleotide-binding" evidence="3">
    <location>
        <begin position="129"/>
        <end position="175"/>
    </location>
</feature>
<accession>A0AAU9MHZ1</accession>
<dbReference type="PANTHER" id="PTHR45651">
    <property type="entry name" value="CYCLIC NUCLEOTIDE-GATED ION CHANNEL 15-RELATED-RELATED"/>
    <property type="match status" value="1"/>
</dbReference>
<reference evidence="4 5" key="1">
    <citation type="submission" date="2022-01" db="EMBL/GenBank/DDBJ databases">
        <authorList>
            <person name="Xiong W."/>
            <person name="Schranz E."/>
        </authorList>
    </citation>
    <scope>NUCLEOTIDE SEQUENCE [LARGE SCALE GENOMIC DNA]</scope>
</reference>
<evidence type="ECO:0000256" key="2">
    <source>
        <dbReference type="ARBA" id="ARBA00023303"/>
    </source>
</evidence>
<gene>
    <name evidence="4" type="ORF">LVIROSA_LOCUS14521</name>
</gene>
<evidence type="ECO:0000256" key="1">
    <source>
        <dbReference type="ARBA" id="ARBA00023286"/>
    </source>
</evidence>
<evidence type="ECO:0000259" key="3">
    <source>
        <dbReference type="PROSITE" id="PS50042"/>
    </source>
</evidence>
<comment type="caution">
    <text evidence="4">The sequence shown here is derived from an EMBL/GenBank/DDBJ whole genome shotgun (WGS) entry which is preliminary data.</text>
</comment>
<dbReference type="AlphaFoldDB" id="A0AAU9MHZ1"/>
<name>A0AAU9MHZ1_9ASTR</name>